<evidence type="ECO:0000313" key="2">
    <source>
        <dbReference type="Proteomes" id="UP000002487"/>
    </source>
</evidence>
<name>Q8THR1_METAC</name>
<dbReference type="InParanoid" id="Q8THR1"/>
<dbReference type="Proteomes" id="UP000002487">
    <property type="component" value="Chromosome"/>
</dbReference>
<proteinExistence type="predicted"/>
<protein>
    <recommendedName>
        <fullName evidence="3">GNAT family N-acetyltransferase</fullName>
    </recommendedName>
</protein>
<sequence>MSEIEVRELLPSESKDWDLLVEKAQPGMIFHASDWLGICRDTLSRDFKIYGCSINGELVGGCPFFIKNFKGMLKIGSSTCKMTGYCGPLYKRRLQL</sequence>
<accession>Q8THR1</accession>
<dbReference type="RefSeq" id="WP_011024329.1">
    <property type="nucleotide sequence ID" value="NC_003552.1"/>
</dbReference>
<dbReference type="EnsemblBacteria" id="AAM07792">
    <property type="protein sequence ID" value="AAM07792"/>
    <property type="gene ID" value="MA_4451"/>
</dbReference>
<dbReference type="STRING" id="188937.MA_4451"/>
<dbReference type="AlphaFoldDB" id="Q8THR1"/>
<dbReference type="GeneID" id="1476345"/>
<reference evidence="1 2" key="1">
    <citation type="journal article" date="2002" name="Genome Res.">
        <title>The genome of Methanosarcina acetivorans reveals extensive metabolic and physiological diversity.</title>
        <authorList>
            <person name="Galagan J.E."/>
            <person name="Nusbaum C."/>
            <person name="Roy A."/>
            <person name="Endrizzi M.G."/>
            <person name="Macdonald P."/>
            <person name="FitzHugh W."/>
            <person name="Calvo S."/>
            <person name="Engels R."/>
            <person name="Smirnov S."/>
            <person name="Atnoor D."/>
            <person name="Brown A."/>
            <person name="Allen N."/>
            <person name="Naylor J."/>
            <person name="Stange-Thomann N."/>
            <person name="DeArellano K."/>
            <person name="Johnson R."/>
            <person name="Linton L."/>
            <person name="McEwan P."/>
            <person name="McKernan K."/>
            <person name="Talamas J."/>
            <person name="Tirrell A."/>
            <person name="Ye W."/>
            <person name="Zimmer A."/>
            <person name="Barber R.D."/>
            <person name="Cann I."/>
            <person name="Graham D.E."/>
            <person name="Grahame D.A."/>
            <person name="Guss A."/>
            <person name="Hedderich R."/>
            <person name="Ingram-Smith C."/>
            <person name="Kuettner C.H."/>
            <person name="Krzycki J.A."/>
            <person name="Leigh J.A."/>
            <person name="Li W."/>
            <person name="Liu J."/>
            <person name="Mukhopadhyay B."/>
            <person name="Reeve J.N."/>
            <person name="Smith K."/>
            <person name="Springer T.A."/>
            <person name="Umayam L.A."/>
            <person name="White O."/>
            <person name="White R.H."/>
            <person name="de Macario E.C."/>
            <person name="Ferry J.G."/>
            <person name="Jarrell K.F."/>
            <person name="Jing H."/>
            <person name="Macario A.J.L."/>
            <person name="Paulsen I."/>
            <person name="Pritchett M."/>
            <person name="Sowers K.R."/>
            <person name="Swanson R.V."/>
            <person name="Zinder S.H."/>
            <person name="Lander E."/>
            <person name="Metcalf W.W."/>
            <person name="Birren B."/>
        </authorList>
    </citation>
    <scope>NUCLEOTIDE SEQUENCE [LARGE SCALE GENOMIC DNA]</scope>
    <source>
        <strain evidence="2">ATCC 35395 / DSM 2834 / JCM 12185 / C2A</strain>
    </source>
</reference>
<dbReference type="EMBL" id="AE010299">
    <property type="protein sequence ID" value="AAM07792.1"/>
    <property type="molecule type" value="Genomic_DNA"/>
</dbReference>
<evidence type="ECO:0008006" key="3">
    <source>
        <dbReference type="Google" id="ProtNLM"/>
    </source>
</evidence>
<gene>
    <name evidence="1" type="ordered locus">MA_4451</name>
</gene>
<dbReference type="HOGENOM" id="CLU_2353195_0_0_2"/>
<organism evidence="1 2">
    <name type="scientific">Methanosarcina acetivorans (strain ATCC 35395 / DSM 2834 / JCM 12185 / C2A)</name>
    <dbReference type="NCBI Taxonomy" id="188937"/>
    <lineage>
        <taxon>Archaea</taxon>
        <taxon>Methanobacteriati</taxon>
        <taxon>Methanobacteriota</taxon>
        <taxon>Stenosarchaea group</taxon>
        <taxon>Methanomicrobia</taxon>
        <taxon>Methanosarcinales</taxon>
        <taxon>Methanosarcinaceae</taxon>
        <taxon>Methanosarcina</taxon>
    </lineage>
</organism>
<dbReference type="KEGG" id="mac:MA_4451"/>
<keyword evidence="2" id="KW-1185">Reference proteome</keyword>
<evidence type="ECO:0000313" key="1">
    <source>
        <dbReference type="EMBL" id="AAM07792.1"/>
    </source>
</evidence>